<evidence type="ECO:0000256" key="2">
    <source>
        <dbReference type="ARBA" id="ARBA00023043"/>
    </source>
</evidence>
<feature type="repeat" description="ANK" evidence="3">
    <location>
        <begin position="567"/>
        <end position="599"/>
    </location>
</feature>
<feature type="repeat" description="ANK" evidence="3">
    <location>
        <begin position="465"/>
        <end position="497"/>
    </location>
</feature>
<proteinExistence type="predicted"/>
<dbReference type="Pfam" id="PF00023">
    <property type="entry name" value="Ank"/>
    <property type="match status" value="1"/>
</dbReference>
<dbReference type="PRINTS" id="PR01415">
    <property type="entry name" value="ANKYRIN"/>
</dbReference>
<dbReference type="SMART" id="SM00248">
    <property type="entry name" value="ANK"/>
    <property type="match status" value="5"/>
</dbReference>
<feature type="region of interest" description="Disordered" evidence="4">
    <location>
        <begin position="220"/>
        <end position="243"/>
    </location>
</feature>
<reference evidence="5 6" key="1">
    <citation type="submission" date="2023-01" db="EMBL/GenBank/DDBJ databases">
        <title>Analysis of 21 Apiospora genomes using comparative genomics revels a genus with tremendous synthesis potential of carbohydrate active enzymes and secondary metabolites.</title>
        <authorList>
            <person name="Sorensen T."/>
        </authorList>
    </citation>
    <scope>NUCLEOTIDE SEQUENCE [LARGE SCALE GENOMIC DNA]</scope>
    <source>
        <strain evidence="5 6">CBS 33761</strain>
    </source>
</reference>
<gene>
    <name evidence="5" type="ORF">PG993_009648</name>
</gene>
<dbReference type="PANTHER" id="PTHR24171:SF8">
    <property type="entry name" value="BRCA1-ASSOCIATED RING DOMAIN PROTEIN 1"/>
    <property type="match status" value="1"/>
</dbReference>
<dbReference type="InterPro" id="IPR002110">
    <property type="entry name" value="Ankyrin_rpt"/>
</dbReference>
<evidence type="ECO:0000256" key="4">
    <source>
        <dbReference type="SAM" id="MobiDB-lite"/>
    </source>
</evidence>
<protein>
    <submittedName>
        <fullName evidence="5">Ankyrin repeat-containing domain protein</fullName>
    </submittedName>
</protein>
<dbReference type="EMBL" id="JAQQWK010000009">
    <property type="protein sequence ID" value="KAK8034653.1"/>
    <property type="molecule type" value="Genomic_DNA"/>
</dbReference>
<sequence>MEAVASVVGIADFAGKLINGVGTLVVQYQNLPEALSELEESIRALCEALLNIDETLKGRPKLLPLEQSHYKTIARISQSCYRLLQTLDHELPELQACHHRGKKFIATLEKKVKDSRIQEIVSNINQRTTILQLSLTTLSLGAQAGVQQSQDRIQQQIRELTDRVRSLTNSSREHSNLIDVADVQNTESIFSEISAWKKTADDVAAAALLINDDSYSLTYRTSGETLPPYNERDEDDYDPEPDRNNYQNQEILELQLGANQNYVRHFVQSEIYFKAAEFQKRGIVLRKRLDGDGVQTTQELGDMQEELADILLRCGALETDQEARETLKALLGEEVSRSEEQKDEDRRCRLYHKLGEVYLRRENAKQASLMLQRAFDGRRAMVPMHSELKNTAEVLVKALRLDQAYDEALGIQQWVQQQQLYQTATPPVTPPADGSDLTKVYHWCTDNQMDIDAASFALDAIDGNTGTTPLHRAVEKEELEVVRSMLLHVANINVRDQLSDSTPLLVAATTRSRRMVQLLLEEGADVEVTDNSRMTALHRAQSKSGGVQVAELLLEARPEVLDEVDSYGKTALYLACERGNEKMVQFLLESGAKPNIQGPGQCTPLMVAVEVVAKSAQKMQKLNIVQLLISYGAVPRMRDNMGRTAFDVAKEGGLVADEIRKVLNRADKRRFNSVSSESTNRSSGSSRTG</sequence>
<dbReference type="PROSITE" id="PS50088">
    <property type="entry name" value="ANK_REPEAT"/>
    <property type="match status" value="3"/>
</dbReference>
<evidence type="ECO:0000313" key="6">
    <source>
        <dbReference type="Proteomes" id="UP001444661"/>
    </source>
</evidence>
<dbReference type="Gene3D" id="1.25.40.20">
    <property type="entry name" value="Ankyrin repeat-containing domain"/>
    <property type="match status" value="1"/>
</dbReference>
<dbReference type="PANTHER" id="PTHR24171">
    <property type="entry name" value="ANKYRIN REPEAT DOMAIN-CONTAINING PROTEIN 39-RELATED"/>
    <property type="match status" value="1"/>
</dbReference>
<keyword evidence="1" id="KW-0677">Repeat</keyword>
<evidence type="ECO:0000256" key="1">
    <source>
        <dbReference type="ARBA" id="ARBA00022737"/>
    </source>
</evidence>
<dbReference type="PROSITE" id="PS50297">
    <property type="entry name" value="ANK_REP_REGION"/>
    <property type="match status" value="3"/>
</dbReference>
<dbReference type="Proteomes" id="UP001444661">
    <property type="component" value="Unassembled WGS sequence"/>
</dbReference>
<evidence type="ECO:0000313" key="5">
    <source>
        <dbReference type="EMBL" id="KAK8034653.1"/>
    </source>
</evidence>
<dbReference type="InterPro" id="IPR036770">
    <property type="entry name" value="Ankyrin_rpt-contain_sf"/>
</dbReference>
<keyword evidence="2 3" id="KW-0040">ANK repeat</keyword>
<accession>A0ABR1SMC8</accession>
<keyword evidence="6" id="KW-1185">Reference proteome</keyword>
<name>A0ABR1SMC8_9PEZI</name>
<dbReference type="SUPFAM" id="SSF48403">
    <property type="entry name" value="Ankyrin repeat"/>
    <property type="match status" value="1"/>
</dbReference>
<dbReference type="Pfam" id="PF12796">
    <property type="entry name" value="Ank_2"/>
    <property type="match status" value="1"/>
</dbReference>
<comment type="caution">
    <text evidence="5">The sequence shown here is derived from an EMBL/GenBank/DDBJ whole genome shotgun (WGS) entry which is preliminary data.</text>
</comment>
<evidence type="ECO:0000256" key="3">
    <source>
        <dbReference type="PROSITE-ProRule" id="PRU00023"/>
    </source>
</evidence>
<feature type="repeat" description="ANK" evidence="3">
    <location>
        <begin position="499"/>
        <end position="531"/>
    </location>
</feature>
<organism evidence="5 6">
    <name type="scientific">Apiospora rasikravindrae</name>
    <dbReference type="NCBI Taxonomy" id="990691"/>
    <lineage>
        <taxon>Eukaryota</taxon>
        <taxon>Fungi</taxon>
        <taxon>Dikarya</taxon>
        <taxon>Ascomycota</taxon>
        <taxon>Pezizomycotina</taxon>
        <taxon>Sordariomycetes</taxon>
        <taxon>Xylariomycetidae</taxon>
        <taxon>Amphisphaeriales</taxon>
        <taxon>Apiosporaceae</taxon>
        <taxon>Apiospora</taxon>
    </lineage>
</organism>